<protein>
    <submittedName>
        <fullName evidence="1">Uncharacterized protein</fullName>
    </submittedName>
</protein>
<dbReference type="Proteomes" id="UP000297258">
    <property type="component" value="Unassembled WGS sequence"/>
</dbReference>
<organism evidence="1 2">
    <name type="scientific">Massilia horti</name>
    <dbReference type="NCBI Taxonomy" id="2562153"/>
    <lineage>
        <taxon>Bacteria</taxon>
        <taxon>Pseudomonadati</taxon>
        <taxon>Pseudomonadota</taxon>
        <taxon>Betaproteobacteria</taxon>
        <taxon>Burkholderiales</taxon>
        <taxon>Oxalobacteraceae</taxon>
        <taxon>Telluria group</taxon>
        <taxon>Massilia</taxon>
    </lineage>
</organism>
<dbReference type="EMBL" id="SPUM01000007">
    <property type="protein sequence ID" value="TFW35781.1"/>
    <property type="molecule type" value="Genomic_DNA"/>
</dbReference>
<name>A0A4Y9T547_9BURK</name>
<dbReference type="OrthoDB" id="88276at2"/>
<proteinExistence type="predicted"/>
<dbReference type="RefSeq" id="WP_135187899.1">
    <property type="nucleotide sequence ID" value="NZ_SPUM01000007.1"/>
</dbReference>
<comment type="caution">
    <text evidence="1">The sequence shown here is derived from an EMBL/GenBank/DDBJ whole genome shotgun (WGS) entry which is preliminary data.</text>
</comment>
<accession>A0A4Y9T547</accession>
<keyword evidence="2" id="KW-1185">Reference proteome</keyword>
<evidence type="ECO:0000313" key="2">
    <source>
        <dbReference type="Proteomes" id="UP000297258"/>
    </source>
</evidence>
<dbReference type="AlphaFoldDB" id="A0A4Y9T547"/>
<evidence type="ECO:0000313" key="1">
    <source>
        <dbReference type="EMBL" id="TFW35781.1"/>
    </source>
</evidence>
<sequence length="91" mass="9968">MQRAPVGLNKFVHACYLVELPSNSKIPRRKACRFDSGSRHNIFMRARELADDVFTEASGACGVAAWRTGQMWLGVSLFGGSHYGATPLLPS</sequence>
<gene>
    <name evidence="1" type="ORF">E4O92_01105</name>
</gene>
<reference evidence="1 2" key="1">
    <citation type="submission" date="2019-03" db="EMBL/GenBank/DDBJ databases">
        <title>Draft genome of Massilia hortus sp. nov., a novel bacterial species of the Oxalobacteraceae family.</title>
        <authorList>
            <person name="Peta V."/>
            <person name="Raths R."/>
            <person name="Bucking H."/>
        </authorList>
    </citation>
    <scope>NUCLEOTIDE SEQUENCE [LARGE SCALE GENOMIC DNA]</scope>
    <source>
        <strain evidence="1 2">ONC3</strain>
    </source>
</reference>